<dbReference type="GO" id="GO:0004180">
    <property type="term" value="F:carboxypeptidase activity"/>
    <property type="evidence" value="ECO:0007669"/>
    <property type="project" value="UniProtKB-KW"/>
</dbReference>
<evidence type="ECO:0000313" key="1">
    <source>
        <dbReference type="EMBL" id="RTQ50033.1"/>
    </source>
</evidence>
<dbReference type="Pfam" id="PF13715">
    <property type="entry name" value="CarbopepD_reg_2"/>
    <property type="match status" value="1"/>
</dbReference>
<organism evidence="1 2">
    <name type="scientific">Hymenobacter gummosus</name>
    <dbReference type="NCBI Taxonomy" id="1776032"/>
    <lineage>
        <taxon>Bacteria</taxon>
        <taxon>Pseudomonadati</taxon>
        <taxon>Bacteroidota</taxon>
        <taxon>Cytophagia</taxon>
        <taxon>Cytophagales</taxon>
        <taxon>Hymenobacteraceae</taxon>
        <taxon>Hymenobacter</taxon>
    </lineage>
</organism>
<reference evidence="1 2" key="1">
    <citation type="submission" date="2018-12" db="EMBL/GenBank/DDBJ databases">
        <title>Hymenobacter gummosus sp. nov., isolated from a spring.</title>
        <authorList>
            <person name="Nie L."/>
        </authorList>
    </citation>
    <scope>NUCLEOTIDE SEQUENCE [LARGE SCALE GENOMIC DNA]</scope>
    <source>
        <strain evidence="1 2">KCTC 52166</strain>
    </source>
</reference>
<keyword evidence="1" id="KW-0645">Protease</keyword>
<comment type="caution">
    <text evidence="1">The sequence shown here is derived from an EMBL/GenBank/DDBJ whole genome shotgun (WGS) entry which is preliminary data.</text>
</comment>
<sequence>MGVKFAKRGPGRSPGPRFCTLPPLGMTYLRMILLGCCLLLGAAAQAQSKLSGTVVDSVTREPLAFASVFLANTTFGSSTNDQGKFEINRVPNGTYDMVCSYVGYRLSKQSVTVSGSSQQFTLQLTPVGNSLGEVVIKPEPNKPEEYEKFSQMFLGGTTFSNQCRISNPDAIRVFFDEEDKLLRARAKEYLQVDNEALGYRLKYFGLEFSFDPEDGAVSYYGEPVFEEMKPKDEQQQKLWAANRLKAYQGSFMHFLRSVYQGRLRTENFMAQQIKVTVNKRFGQTDSLRQVLLERHPDGSDLTKAEKDSLSLWSRSAPVYATLNQAALPIDSIRRVGPGGKRVFLRFTGELQVAYFGEIPDPQYKRAMSPLGPPRASFPNPRQVSRLRLQRRQAEIQADGSLLNPLDVSVGEYWGFEKIGEFLPFDYQPTAAVKPVLTAPATPPGRNK</sequence>
<protein>
    <submittedName>
        <fullName evidence="1">Carboxypeptidase-like regulatory domain-containing protein</fullName>
    </submittedName>
</protein>
<evidence type="ECO:0000313" key="2">
    <source>
        <dbReference type="Proteomes" id="UP000282184"/>
    </source>
</evidence>
<dbReference type="EMBL" id="RXOF01000005">
    <property type="protein sequence ID" value="RTQ50033.1"/>
    <property type="molecule type" value="Genomic_DNA"/>
</dbReference>
<keyword evidence="1" id="KW-0378">Hydrolase</keyword>
<accession>A0A3S0QI97</accession>
<dbReference type="SUPFAM" id="SSF49464">
    <property type="entry name" value="Carboxypeptidase regulatory domain-like"/>
    <property type="match status" value="1"/>
</dbReference>
<dbReference type="OrthoDB" id="1223654at2"/>
<name>A0A3S0QI97_9BACT</name>
<gene>
    <name evidence="1" type="ORF">EJV47_10345</name>
</gene>
<dbReference type="Proteomes" id="UP000282184">
    <property type="component" value="Unassembled WGS sequence"/>
</dbReference>
<keyword evidence="1" id="KW-0121">Carboxypeptidase</keyword>
<proteinExistence type="predicted"/>
<keyword evidence="2" id="KW-1185">Reference proteome</keyword>
<dbReference type="InterPro" id="IPR008969">
    <property type="entry name" value="CarboxyPept-like_regulatory"/>
</dbReference>
<dbReference type="AlphaFoldDB" id="A0A3S0QI97"/>
<dbReference type="Gene3D" id="2.60.40.1120">
    <property type="entry name" value="Carboxypeptidase-like, regulatory domain"/>
    <property type="match status" value="1"/>
</dbReference>